<sequence length="262" mass="29138">MSAQGLQAKVPGYRLHSLSAVTHRSEQSAMDTTHNFCFPVRVLANSRADRHATKYIESTSGHPEIYAHTIAGPYKSVDDFVSSFVEGESRIDPGMMTYAIIDKTRPPSDEDEEGEMAGRISFANTSTAHLCTEIGYIVIFPAYQRTHVTTNAVGLMLHEAFKSPEDGGFGIRKVIWQAHAHPGNSGSVRLAQRMGFREEGVRRWHRLIPRGRLQGKIGNGEPLPPGSDPDDIWRHSVLLALCWDSWLEEAAGQVQQAMDRTR</sequence>
<dbReference type="GO" id="GO:0008999">
    <property type="term" value="F:protein-N-terminal-alanine acetyltransferase activity"/>
    <property type="evidence" value="ECO:0007669"/>
    <property type="project" value="TreeGrafter"/>
</dbReference>
<dbReference type="PANTHER" id="PTHR43441">
    <property type="entry name" value="RIBOSOMAL-PROTEIN-SERINE ACETYLTRANSFERASE"/>
    <property type="match status" value="1"/>
</dbReference>
<evidence type="ECO:0000259" key="1">
    <source>
        <dbReference type="PROSITE" id="PS51186"/>
    </source>
</evidence>
<dbReference type="PANTHER" id="PTHR43441:SF5">
    <property type="entry name" value="FAMILY ACETYLTRANSFERASE, PUTATIVE-RELATED"/>
    <property type="match status" value="1"/>
</dbReference>
<comment type="caution">
    <text evidence="2">The sequence shown here is derived from an EMBL/GenBank/DDBJ whole genome shotgun (WGS) entry which is preliminary data.</text>
</comment>
<organism evidence="2 3">
    <name type="scientific">Colletotrichum siamense</name>
    <name type="common">Anthracnose fungus</name>
    <dbReference type="NCBI Taxonomy" id="690259"/>
    <lineage>
        <taxon>Eukaryota</taxon>
        <taxon>Fungi</taxon>
        <taxon>Dikarya</taxon>
        <taxon>Ascomycota</taxon>
        <taxon>Pezizomycotina</taxon>
        <taxon>Sordariomycetes</taxon>
        <taxon>Hypocreomycetidae</taxon>
        <taxon>Glomerellales</taxon>
        <taxon>Glomerellaceae</taxon>
        <taxon>Colletotrichum</taxon>
        <taxon>Colletotrichum gloeosporioides species complex</taxon>
    </lineage>
</organism>
<gene>
    <name evidence="2" type="ORF">CGCSCA2_v000642</name>
</gene>
<dbReference type="Gene3D" id="3.40.630.30">
    <property type="match status" value="1"/>
</dbReference>
<name>A0A9P5F3E9_COLSI</name>
<reference evidence="2" key="1">
    <citation type="submission" date="2019-06" db="EMBL/GenBank/DDBJ databases">
        <authorList>
            <person name="Gan P."/>
            <person name="Shirasu K."/>
        </authorList>
    </citation>
    <scope>NUCLEOTIDE SEQUENCE [LARGE SCALE GENOMIC DNA]</scope>
    <source>
        <strain evidence="2">CAD2</strain>
    </source>
</reference>
<dbReference type="GO" id="GO:1990189">
    <property type="term" value="F:protein N-terminal-serine acetyltransferase activity"/>
    <property type="evidence" value="ECO:0007669"/>
    <property type="project" value="TreeGrafter"/>
</dbReference>
<dbReference type="OrthoDB" id="41238at2759"/>
<keyword evidence="3" id="KW-1185">Reference proteome</keyword>
<feature type="domain" description="N-acetyltransferase" evidence="1">
    <location>
        <begin position="40"/>
        <end position="224"/>
    </location>
</feature>
<dbReference type="Pfam" id="PF13302">
    <property type="entry name" value="Acetyltransf_3"/>
    <property type="match status" value="1"/>
</dbReference>
<evidence type="ECO:0000313" key="3">
    <source>
        <dbReference type="Proteomes" id="UP000711996"/>
    </source>
</evidence>
<dbReference type="AlphaFoldDB" id="A0A9P5F3E9"/>
<dbReference type="SUPFAM" id="SSF55729">
    <property type="entry name" value="Acyl-CoA N-acyltransferases (Nat)"/>
    <property type="match status" value="1"/>
</dbReference>
<dbReference type="InterPro" id="IPR000182">
    <property type="entry name" value="GNAT_dom"/>
</dbReference>
<dbReference type="Proteomes" id="UP000711996">
    <property type="component" value="Unassembled WGS sequence"/>
</dbReference>
<proteinExistence type="predicted"/>
<dbReference type="PROSITE" id="PS51186">
    <property type="entry name" value="GNAT"/>
    <property type="match status" value="1"/>
</dbReference>
<evidence type="ECO:0000313" key="2">
    <source>
        <dbReference type="EMBL" id="KAF4867015.1"/>
    </source>
</evidence>
<dbReference type="InterPro" id="IPR051908">
    <property type="entry name" value="Ribosomal_N-acetyltransferase"/>
</dbReference>
<dbReference type="EMBL" id="QPMT01000001">
    <property type="protein sequence ID" value="KAF4867015.1"/>
    <property type="molecule type" value="Genomic_DNA"/>
</dbReference>
<protein>
    <recommendedName>
        <fullName evidence="1">N-acetyltransferase domain-containing protein</fullName>
    </recommendedName>
</protein>
<accession>A0A9P5F3E9</accession>
<dbReference type="InterPro" id="IPR016181">
    <property type="entry name" value="Acyl_CoA_acyltransferase"/>
</dbReference>